<evidence type="ECO:0000313" key="4">
    <source>
        <dbReference type="Proteomes" id="UP000572051"/>
    </source>
</evidence>
<keyword evidence="4" id="KW-1185">Reference proteome</keyword>
<evidence type="ECO:0000256" key="1">
    <source>
        <dbReference type="ARBA" id="ARBA00023002"/>
    </source>
</evidence>
<dbReference type="InterPro" id="IPR036291">
    <property type="entry name" value="NAD(P)-bd_dom_sf"/>
</dbReference>
<reference evidence="3 4" key="1">
    <citation type="submission" date="2020-07" db="EMBL/GenBank/DDBJ databases">
        <title>Sequencing the genomes of 1000 actinobacteria strains.</title>
        <authorList>
            <person name="Klenk H.-P."/>
        </authorList>
    </citation>
    <scope>NUCLEOTIDE SEQUENCE [LARGE SCALE GENOMIC DNA]</scope>
    <source>
        <strain evidence="3 4">DSM 44442</strain>
    </source>
</reference>
<evidence type="ECO:0000313" key="3">
    <source>
        <dbReference type="EMBL" id="NYJ32555.1"/>
    </source>
</evidence>
<dbReference type="Pfam" id="PF00106">
    <property type="entry name" value="adh_short"/>
    <property type="match status" value="1"/>
</dbReference>
<gene>
    <name evidence="3" type="ORF">HNR10_000436</name>
</gene>
<dbReference type="InterPro" id="IPR052228">
    <property type="entry name" value="Sec_Metab_Biosynth_Oxidored"/>
</dbReference>
<protein>
    <submittedName>
        <fullName evidence="3">NAD(P)-dependent dehydrogenase (Short-subunit alcohol dehydrogenase family)</fullName>
    </submittedName>
</protein>
<name>A0A7Z0EI74_9ACTN</name>
<dbReference type="Gene3D" id="3.40.50.720">
    <property type="entry name" value="NAD(P)-binding Rossmann-like Domain"/>
    <property type="match status" value="1"/>
</dbReference>
<evidence type="ECO:0000256" key="2">
    <source>
        <dbReference type="SAM" id="MobiDB-lite"/>
    </source>
</evidence>
<dbReference type="RefSeq" id="WP_179820438.1">
    <property type="nucleotide sequence ID" value="NZ_JACCFS010000001.1"/>
</dbReference>
<keyword evidence="1" id="KW-0560">Oxidoreductase</keyword>
<dbReference type="PANTHER" id="PTHR47534:SF3">
    <property type="entry name" value="ALCOHOL DEHYDROGENASE-LIKE C-TERMINAL DOMAIN-CONTAINING PROTEIN"/>
    <property type="match status" value="1"/>
</dbReference>
<dbReference type="EMBL" id="JACCFS010000001">
    <property type="protein sequence ID" value="NYJ32555.1"/>
    <property type="molecule type" value="Genomic_DNA"/>
</dbReference>
<dbReference type="SUPFAM" id="SSF51735">
    <property type="entry name" value="NAD(P)-binding Rossmann-fold domains"/>
    <property type="match status" value="1"/>
</dbReference>
<dbReference type="InterPro" id="IPR002347">
    <property type="entry name" value="SDR_fam"/>
</dbReference>
<dbReference type="GO" id="GO:0016491">
    <property type="term" value="F:oxidoreductase activity"/>
    <property type="evidence" value="ECO:0007669"/>
    <property type="project" value="UniProtKB-KW"/>
</dbReference>
<accession>A0A7Z0EI74</accession>
<comment type="caution">
    <text evidence="3">The sequence shown here is derived from an EMBL/GenBank/DDBJ whole genome shotgun (WGS) entry which is preliminary data.</text>
</comment>
<dbReference type="AlphaFoldDB" id="A0A7Z0EI74"/>
<sequence length="326" mass="34628">MHEQTPPKKTVVVQGGTDGMGRGIVMARLEAGDTVVALGSSAEKGRRLHAEAAALGAGDRLRFVRADLSSIAENERAVADIRAQSPAVDALVLCANRQAPRREVTAEGLEFTFALYYLSRYLLSHGLRAEFDAAPAPVIVNVAAAGLKVGRVNLADLQSEAKYSTIRAQMQAGRANDLLGRSLADEPSSRARIVLHHPGFTRTLGGIGHLRQPAKGIITLLGKVAAKPVETAIAPMVEVIDGPPAEPLTAIDRGRPVDLAMATFDPARARELAEATRGLVVAHHGESPLLPQTNEKWNGKGFSGNGETPSRRTTTRTPTSRPYPAD</sequence>
<dbReference type="Proteomes" id="UP000572051">
    <property type="component" value="Unassembled WGS sequence"/>
</dbReference>
<organism evidence="3 4">
    <name type="scientific">Nocardiopsis aegyptia</name>
    <dbReference type="NCBI Taxonomy" id="220378"/>
    <lineage>
        <taxon>Bacteria</taxon>
        <taxon>Bacillati</taxon>
        <taxon>Actinomycetota</taxon>
        <taxon>Actinomycetes</taxon>
        <taxon>Streptosporangiales</taxon>
        <taxon>Nocardiopsidaceae</taxon>
        <taxon>Nocardiopsis</taxon>
    </lineage>
</organism>
<dbReference type="PANTHER" id="PTHR47534">
    <property type="entry name" value="YALI0E05731P"/>
    <property type="match status" value="1"/>
</dbReference>
<feature type="region of interest" description="Disordered" evidence="2">
    <location>
        <begin position="284"/>
        <end position="326"/>
    </location>
</feature>
<feature type="compositionally biased region" description="Low complexity" evidence="2">
    <location>
        <begin position="311"/>
        <end position="326"/>
    </location>
</feature>
<proteinExistence type="predicted"/>